<evidence type="ECO:0000313" key="2">
    <source>
        <dbReference type="Proteomes" id="UP000724584"/>
    </source>
</evidence>
<evidence type="ECO:0000313" key="1">
    <source>
        <dbReference type="EMBL" id="KAH6641060.1"/>
    </source>
</evidence>
<organism evidence="1 2">
    <name type="scientific">Chaetomium tenue</name>
    <dbReference type="NCBI Taxonomy" id="1854479"/>
    <lineage>
        <taxon>Eukaryota</taxon>
        <taxon>Fungi</taxon>
        <taxon>Dikarya</taxon>
        <taxon>Ascomycota</taxon>
        <taxon>Pezizomycotina</taxon>
        <taxon>Sordariomycetes</taxon>
        <taxon>Sordariomycetidae</taxon>
        <taxon>Sordariales</taxon>
        <taxon>Chaetomiaceae</taxon>
        <taxon>Chaetomium</taxon>
    </lineage>
</organism>
<comment type="caution">
    <text evidence="1">The sequence shown here is derived from an EMBL/GenBank/DDBJ whole genome shotgun (WGS) entry which is preliminary data.</text>
</comment>
<keyword evidence="2" id="KW-1185">Reference proteome</keyword>
<dbReference type="Proteomes" id="UP000724584">
    <property type="component" value="Unassembled WGS sequence"/>
</dbReference>
<sequence>MALTYQYERLTHDDEIRLLHLEPGSGDDIHFTLHPVRLGDRPPYEAISYCWGDPKDTCMVYCDGKTLHITKSLYTGLRRLRKDDEVRVLWADAVCIDQKCTAEKNVQVALMNRIYSQPSSVLIWLGDDTSGLEGLHECIQGALDVLPPDHFEFEELYAVSKRIFREASQLRAADKPNFNDHDWRPITNLLHRPWFDRRWIIQEVTLADDSVPRLAICGEIEFSWNQLASVAYRLASYGITPLLAGLSIINYRAPYMMSFMAEGGRPIMMLVALSMTYLLKMYRNTGNLVDCVVATSLFKCGFSHDHLYSLLSLPQKPSGVVADYRLSIEDVCMQFAETTLIVDQNPRLLSLAPHTSIRTGGQEVQRLDLPSWVPDLTCQGPVNPLVSYTIRPQLFHAGGKQPPSITMSSDRRRLHLKGRIVDKVATRGRAQVDVPWPTAEDIKPRTGFHVFVKKRMMNWLQECYEVAGEEYSRQNSKQGSDPAEKSGERAELRRQFLETLLCGMTMLRDPIPEEALEATQVYVDYIFDYFTDDYVLSTEVKETMLTYGALIEQSLLAMAEARCFCRTEQGRLGQVRADAVAGDLFVCIVGAEVPFLLRPSAETEGAYTLIGDGFLQGVMQGEAFSDARYETIDITIV</sequence>
<dbReference type="EMBL" id="JAGIZQ010000002">
    <property type="protein sequence ID" value="KAH6641060.1"/>
    <property type="molecule type" value="Genomic_DNA"/>
</dbReference>
<name>A0ACB7PGJ2_9PEZI</name>
<protein>
    <submittedName>
        <fullName evidence="1">Heterokaryon incompatibility protein-domain-containing protein</fullName>
    </submittedName>
</protein>
<accession>A0ACB7PGJ2</accession>
<reference evidence="1 2" key="1">
    <citation type="journal article" date="2021" name="Nat. Commun.">
        <title>Genetic determinants of endophytism in the Arabidopsis root mycobiome.</title>
        <authorList>
            <person name="Mesny F."/>
            <person name="Miyauchi S."/>
            <person name="Thiergart T."/>
            <person name="Pickel B."/>
            <person name="Atanasova L."/>
            <person name="Karlsson M."/>
            <person name="Huettel B."/>
            <person name="Barry K.W."/>
            <person name="Haridas S."/>
            <person name="Chen C."/>
            <person name="Bauer D."/>
            <person name="Andreopoulos W."/>
            <person name="Pangilinan J."/>
            <person name="LaButti K."/>
            <person name="Riley R."/>
            <person name="Lipzen A."/>
            <person name="Clum A."/>
            <person name="Drula E."/>
            <person name="Henrissat B."/>
            <person name="Kohler A."/>
            <person name="Grigoriev I.V."/>
            <person name="Martin F.M."/>
            <person name="Hacquard S."/>
        </authorList>
    </citation>
    <scope>NUCLEOTIDE SEQUENCE [LARGE SCALE GENOMIC DNA]</scope>
    <source>
        <strain evidence="1 2">MPI-SDFR-AT-0079</strain>
    </source>
</reference>
<gene>
    <name evidence="1" type="ORF">F5144DRAFT_562405</name>
</gene>
<proteinExistence type="predicted"/>